<protein>
    <submittedName>
        <fullName evidence="1">Uncharacterized protein</fullName>
    </submittedName>
</protein>
<accession>A0A328PKS4</accession>
<dbReference type="OrthoDB" id="9679578at2"/>
<organism evidence="1 2">
    <name type="scientific">Mycoplasma wenyonii</name>
    <dbReference type="NCBI Taxonomy" id="65123"/>
    <lineage>
        <taxon>Bacteria</taxon>
        <taxon>Bacillati</taxon>
        <taxon>Mycoplasmatota</taxon>
        <taxon>Mollicutes</taxon>
        <taxon>Mycoplasmataceae</taxon>
        <taxon>Mycoplasma</taxon>
    </lineage>
</organism>
<sequence>MSILLGAMGGIISLTAIVTGVSVTVANAVKSSGATQSQIEEKFEAIESKECKVFFTDKNEKHMIVSCSTPETWYFFDSKKNSLETIQGITTKNRKETQLGFYIEQWKDKSWQVFKNFDQRYYKGSNVTGDLFQIDYKFGTKDFPYAKYIQSYNCDTPIGTRMLSQSDFKCNNSDIYIPTSEFKKTRKQENDESLFNKTFSLNGERKCFAKDKNNKWRKINCDTPVTRN</sequence>
<dbReference type="RefSeq" id="WP_112665421.1">
    <property type="nucleotide sequence ID" value="NZ_QKVO01000006.1"/>
</dbReference>
<dbReference type="EMBL" id="QKVO01000006">
    <property type="protein sequence ID" value="RAO95004.1"/>
    <property type="molecule type" value="Genomic_DNA"/>
</dbReference>
<gene>
    <name evidence="1" type="ORF">DNK47_01835</name>
</gene>
<dbReference type="AlphaFoldDB" id="A0A328PKS4"/>
<keyword evidence="2" id="KW-1185">Reference proteome</keyword>
<evidence type="ECO:0000313" key="1">
    <source>
        <dbReference type="EMBL" id="RAO95004.1"/>
    </source>
</evidence>
<reference evidence="2" key="1">
    <citation type="submission" date="2018-06" db="EMBL/GenBank/DDBJ databases">
        <authorList>
            <person name="Martinez Ocampo F."/>
            <person name="Quiroz Castaneda R.E."/>
            <person name="Rojas Lopez X."/>
        </authorList>
    </citation>
    <scope>NUCLEOTIDE SEQUENCE [LARGE SCALE GENOMIC DNA]</scope>
    <source>
        <strain evidence="2">INIFAP02</strain>
    </source>
</reference>
<name>A0A328PKS4_9MOLU</name>
<proteinExistence type="predicted"/>
<evidence type="ECO:0000313" key="2">
    <source>
        <dbReference type="Proteomes" id="UP000249762"/>
    </source>
</evidence>
<comment type="caution">
    <text evidence="1">The sequence shown here is derived from an EMBL/GenBank/DDBJ whole genome shotgun (WGS) entry which is preliminary data.</text>
</comment>
<dbReference type="Proteomes" id="UP000249762">
    <property type="component" value="Unassembled WGS sequence"/>
</dbReference>